<dbReference type="Gene3D" id="3.60.21.10">
    <property type="match status" value="1"/>
</dbReference>
<evidence type="ECO:0000313" key="3">
    <source>
        <dbReference type="Proteomes" id="UP000679950"/>
    </source>
</evidence>
<dbReference type="SUPFAM" id="SSF56300">
    <property type="entry name" value="Metallo-dependent phosphatases"/>
    <property type="match status" value="1"/>
</dbReference>
<dbReference type="InterPro" id="IPR011230">
    <property type="entry name" value="PAP14/16/28/29"/>
</dbReference>
<accession>A0ABQ4KFN4</accession>
<proteinExistence type="predicted"/>
<dbReference type="PANTHER" id="PTHR32440">
    <property type="entry name" value="PHOSPHATASE DCR2-RELATED-RELATED"/>
    <property type="match status" value="1"/>
</dbReference>
<sequence length="313" mass="35379">MKGSLKFREDQSFKIIQLTDLHIGGEENHPPDQKTFRVIYETIKHENPDLIVVTGDLIWSEGVEHPDQSYRRVLDQISQWDIPFATVFGNHDSEANVTREQLLAINSEYANSLAVAGPEDIHGVGNYSLSIQSSNKEENEAVLYFLDSGDYAPKSVGGYAWIHPDQVNWFRLETKKYTKEKGALPALAFFHIPLPEYRDALNFGKVSGNKLEQVCAPIINSGLFLALLESGEVMGTFVGHDHDNDYCGELYGISLCYGRISGYNVYGSLQRGARVIQLYEGQHKFDTWIRLDDGNVIAPYTHEHKPNDLHRMC</sequence>
<name>A0ABQ4KFN4_9BACI</name>
<dbReference type="CDD" id="cd07383">
    <property type="entry name" value="MPP_Dcr2"/>
    <property type="match status" value="1"/>
</dbReference>
<gene>
    <name evidence="2" type="ORF">J8TS2_04470</name>
</gene>
<dbReference type="InterPro" id="IPR029052">
    <property type="entry name" value="Metallo-depent_PP-like"/>
</dbReference>
<dbReference type="PANTHER" id="PTHR32440:SF11">
    <property type="entry name" value="METALLOPHOSPHOESTERASE DOMAIN-CONTAINING PROTEIN"/>
    <property type="match status" value="1"/>
</dbReference>
<reference evidence="2 3" key="1">
    <citation type="submission" date="2021-03" db="EMBL/GenBank/DDBJ databases">
        <title>Antimicrobial resistance genes in bacteria isolated from Japanese honey, and their potential for conferring macrolide and lincosamide resistance in the American foulbrood pathogen Paenibacillus larvae.</title>
        <authorList>
            <person name="Okamoto M."/>
            <person name="Kumagai M."/>
            <person name="Kanamori H."/>
            <person name="Takamatsu D."/>
        </authorList>
    </citation>
    <scope>NUCLEOTIDE SEQUENCE [LARGE SCALE GENOMIC DNA]</scope>
    <source>
        <strain evidence="2 3">J8TS2</strain>
    </source>
</reference>
<keyword evidence="3" id="KW-1185">Reference proteome</keyword>
<evidence type="ECO:0000259" key="1">
    <source>
        <dbReference type="Pfam" id="PF00149"/>
    </source>
</evidence>
<dbReference type="InterPro" id="IPR004843">
    <property type="entry name" value="Calcineurin-like_PHP"/>
</dbReference>
<dbReference type="RefSeq" id="WP_212965261.1">
    <property type="nucleotide sequence ID" value="NZ_BORB01000002.1"/>
</dbReference>
<dbReference type="Proteomes" id="UP000679950">
    <property type="component" value="Unassembled WGS sequence"/>
</dbReference>
<comment type="caution">
    <text evidence="2">The sequence shown here is derived from an EMBL/GenBank/DDBJ whole genome shotgun (WGS) entry which is preliminary data.</text>
</comment>
<evidence type="ECO:0000313" key="2">
    <source>
        <dbReference type="EMBL" id="GIN56128.1"/>
    </source>
</evidence>
<dbReference type="Pfam" id="PF00149">
    <property type="entry name" value="Metallophos"/>
    <property type="match status" value="1"/>
</dbReference>
<protein>
    <submittedName>
        <fullName evidence="2">Metallophosphatase</fullName>
    </submittedName>
</protein>
<dbReference type="EMBL" id="BORB01000002">
    <property type="protein sequence ID" value="GIN56128.1"/>
    <property type="molecule type" value="Genomic_DNA"/>
</dbReference>
<dbReference type="PIRSF" id="PIRSF030250">
    <property type="entry name" value="Ptase_At2g46880"/>
    <property type="match status" value="1"/>
</dbReference>
<organism evidence="2 3">
    <name type="scientific">Lederbergia ruris</name>
    <dbReference type="NCBI Taxonomy" id="217495"/>
    <lineage>
        <taxon>Bacteria</taxon>
        <taxon>Bacillati</taxon>
        <taxon>Bacillota</taxon>
        <taxon>Bacilli</taxon>
        <taxon>Bacillales</taxon>
        <taxon>Bacillaceae</taxon>
        <taxon>Lederbergia</taxon>
    </lineage>
</organism>
<feature type="domain" description="Calcineurin-like phosphoesterase" evidence="1">
    <location>
        <begin position="13"/>
        <end position="242"/>
    </location>
</feature>